<proteinExistence type="predicted"/>
<comment type="caution">
    <text evidence="1">The sequence shown here is derived from an EMBL/GenBank/DDBJ whole genome shotgun (WGS) entry which is preliminary data.</text>
</comment>
<protein>
    <recommendedName>
        <fullName evidence="3">DUF2948 family protein</fullName>
    </recommendedName>
</protein>
<dbReference type="Pfam" id="PF11164">
    <property type="entry name" value="DUF2948"/>
    <property type="match status" value="1"/>
</dbReference>
<dbReference type="InterPro" id="IPR021335">
    <property type="entry name" value="DUF2948"/>
</dbReference>
<reference evidence="1 2" key="1">
    <citation type="submission" date="2023-07" db="EMBL/GenBank/DDBJ databases">
        <title>Genomic Encyclopedia of Type Strains, Phase IV (KMG-IV): sequencing the most valuable type-strain genomes for metagenomic binning, comparative biology and taxonomic classification.</title>
        <authorList>
            <person name="Goeker M."/>
        </authorList>
    </citation>
    <scope>NUCLEOTIDE SEQUENCE [LARGE SCALE GENOMIC DNA]</scope>
    <source>
        <strain evidence="1 2">DSM 19013</strain>
    </source>
</reference>
<evidence type="ECO:0000313" key="2">
    <source>
        <dbReference type="Proteomes" id="UP001231124"/>
    </source>
</evidence>
<organism evidence="1 2">
    <name type="scientific">Methylobacterium aerolatum</name>
    <dbReference type="NCBI Taxonomy" id="418708"/>
    <lineage>
        <taxon>Bacteria</taxon>
        <taxon>Pseudomonadati</taxon>
        <taxon>Pseudomonadota</taxon>
        <taxon>Alphaproteobacteria</taxon>
        <taxon>Hyphomicrobiales</taxon>
        <taxon>Methylobacteriaceae</taxon>
        <taxon>Methylobacterium</taxon>
    </lineage>
</organism>
<name>A0ABU0HT82_9HYPH</name>
<accession>A0ABU0HT82</accession>
<dbReference type="EMBL" id="JAUSVP010000001">
    <property type="protein sequence ID" value="MDQ0445547.1"/>
    <property type="molecule type" value="Genomic_DNA"/>
</dbReference>
<dbReference type="Proteomes" id="UP001231124">
    <property type="component" value="Unassembled WGS sequence"/>
</dbReference>
<evidence type="ECO:0000313" key="1">
    <source>
        <dbReference type="EMBL" id="MDQ0445547.1"/>
    </source>
</evidence>
<sequence>MELLKLAAFDDEDLTIVSAHLQDAILRPEDVDYLAGQRRFVLALRRFDWSSGPKTPPARRLAGLTFDHVRAVRTKGLQPGPAAPDATPLSLLAITFTPGDPPSGHVEILFSGNATIRLEVECIEARLKDLGPVWEATARPGHDTAPDSAA</sequence>
<gene>
    <name evidence="1" type="ORF">QO012_000025</name>
</gene>
<evidence type="ECO:0008006" key="3">
    <source>
        <dbReference type="Google" id="ProtNLM"/>
    </source>
</evidence>
<keyword evidence="2" id="KW-1185">Reference proteome</keyword>
<dbReference type="RefSeq" id="WP_238205796.1">
    <property type="nucleotide sequence ID" value="NZ_BPQE01000023.1"/>
</dbReference>